<evidence type="ECO:0000313" key="6">
    <source>
        <dbReference type="Proteomes" id="UP000218022"/>
    </source>
</evidence>
<sequence>MANLALFDLDHTLIPTDSDHEWGRFMVKLGIVDGASFARENDRFYADYKAGKLDIHAYLVAMLTPLAGRSRAQLKEWHDQYMHEVIRPAIVPAAMELVRQHRDAGDLCCVVTATNEFITAPIAEVFGVDNLIACEVETVDGDPQSAYTGRPTGTPSYKEGKILRTEAWLASLGKTWSDFGRSYFYSDSHNDIPLLERVTDPIATNPDDTLRAHAQAHGWRILELFQST</sequence>
<reference evidence="4 7" key="3">
    <citation type="journal article" date="2024" name="Chem. Sci.">
        <title>Discovery of a lagriamide polyketide by integrated genome mining, isotopic labeling, and untargeted metabolomics.</title>
        <authorList>
            <person name="Fergusson C.H."/>
            <person name="Saulog J."/>
            <person name="Paulo B.S."/>
            <person name="Wilson D.M."/>
            <person name="Liu D.Y."/>
            <person name="Morehouse N.J."/>
            <person name="Waterworth S."/>
            <person name="Barkei J."/>
            <person name="Gray C.A."/>
            <person name="Kwan J.C."/>
            <person name="Eustaquio A.S."/>
            <person name="Linington R.G."/>
        </authorList>
    </citation>
    <scope>NUCLEOTIDE SEQUENCE [LARGE SCALE GENOMIC DNA]</scope>
    <source>
        <strain evidence="4 7">RL17-338-BIF-B</strain>
    </source>
</reference>
<keyword evidence="3" id="KW-0460">Magnesium</keyword>
<reference evidence="5 6" key="1">
    <citation type="submission" date="2017-01" db="EMBL/GenBank/DDBJ databases">
        <title>Whole-Genome Shotgun Sequencing of Two beta-Proteobacterial Species in Search of the Bulgecin Biosynthetic Cluster.</title>
        <authorList>
            <person name="Horsman M.E."/>
            <person name="Marous D.R."/>
            <person name="Li R."/>
            <person name="Oliver R.A."/>
            <person name="Byun B."/>
            <person name="Emrich S.J."/>
            <person name="Boggess B."/>
            <person name="Townsend C.A."/>
            <person name="Mobashery S."/>
        </authorList>
    </citation>
    <scope>NUCLEOTIDE SEQUENCE [LARGE SCALE GENOMIC DNA]</scope>
    <source>
        <strain evidence="5 6">ATCC 31363</strain>
    </source>
</reference>
<evidence type="ECO:0000256" key="2">
    <source>
        <dbReference type="ARBA" id="ARBA00022801"/>
    </source>
</evidence>
<protein>
    <submittedName>
        <fullName evidence="4">HAD-IB family hydrolase</fullName>
    </submittedName>
    <submittedName>
        <fullName evidence="5">Phosphoserine phosphatase</fullName>
    </submittedName>
</protein>
<keyword evidence="7" id="KW-1185">Reference proteome</keyword>
<dbReference type="PANTHER" id="PTHR43344">
    <property type="entry name" value="PHOSPHOSERINE PHOSPHATASE"/>
    <property type="match status" value="1"/>
</dbReference>
<keyword evidence="2 4" id="KW-0378">Hydrolase</keyword>
<evidence type="ECO:0000313" key="5">
    <source>
        <dbReference type="EMBL" id="PCE25593.1"/>
    </source>
</evidence>
<dbReference type="InterPro" id="IPR023214">
    <property type="entry name" value="HAD_sf"/>
</dbReference>
<evidence type="ECO:0000313" key="7">
    <source>
        <dbReference type="Proteomes" id="UP001469089"/>
    </source>
</evidence>
<dbReference type="Proteomes" id="UP000218022">
    <property type="component" value="Unassembled WGS sequence"/>
</dbReference>
<dbReference type="OrthoDB" id="9784466at2"/>
<keyword evidence="1" id="KW-0479">Metal-binding</keyword>
<dbReference type="GO" id="GO:0046872">
    <property type="term" value="F:metal ion binding"/>
    <property type="evidence" value="ECO:0007669"/>
    <property type="project" value="UniProtKB-KW"/>
</dbReference>
<dbReference type="EMBL" id="MTZV01000004">
    <property type="protein sequence ID" value="PCE25593.1"/>
    <property type="molecule type" value="Genomic_DNA"/>
</dbReference>
<dbReference type="GO" id="GO:0016787">
    <property type="term" value="F:hydrolase activity"/>
    <property type="evidence" value="ECO:0007669"/>
    <property type="project" value="UniProtKB-KW"/>
</dbReference>
<evidence type="ECO:0000313" key="4">
    <source>
        <dbReference type="EMBL" id="MEQ5841024.1"/>
    </source>
</evidence>
<gene>
    <name evidence="5" type="ORF">BWP39_13780</name>
    <name evidence="4" type="ORF">N0A02_16485</name>
</gene>
<evidence type="ECO:0000256" key="3">
    <source>
        <dbReference type="ARBA" id="ARBA00022842"/>
    </source>
</evidence>
<dbReference type="EMBL" id="JAOALG010000001">
    <property type="protein sequence ID" value="MEQ5841024.1"/>
    <property type="molecule type" value="Genomic_DNA"/>
</dbReference>
<dbReference type="RefSeq" id="WP_096720989.1">
    <property type="nucleotide sequence ID" value="NZ_JAOALG010000001.1"/>
</dbReference>
<reference evidence="4" key="2">
    <citation type="submission" date="2022-09" db="EMBL/GenBank/DDBJ databases">
        <authorList>
            <person name="Fergusson C."/>
            <person name="Paulo B.S."/>
            <person name="Eustaquio A.S."/>
            <person name="Linington R."/>
        </authorList>
    </citation>
    <scope>NUCLEOTIDE SEQUENCE</scope>
    <source>
        <strain evidence="4">RL17-338-BIF-B</strain>
    </source>
</reference>
<dbReference type="InterPro" id="IPR006385">
    <property type="entry name" value="HAD_hydro_SerB1"/>
</dbReference>
<dbReference type="Pfam" id="PF12710">
    <property type="entry name" value="HAD"/>
    <property type="match status" value="1"/>
</dbReference>
<comment type="caution">
    <text evidence="5">The sequence shown here is derived from an EMBL/GenBank/DDBJ whole genome shotgun (WGS) entry which is preliminary data.</text>
</comment>
<dbReference type="NCBIfam" id="TIGR01488">
    <property type="entry name" value="HAD-SF-IB"/>
    <property type="match status" value="1"/>
</dbReference>
<dbReference type="Proteomes" id="UP001469089">
    <property type="component" value="Unassembled WGS sequence"/>
</dbReference>
<dbReference type="PANTHER" id="PTHR43344:SF13">
    <property type="entry name" value="PHOSPHATASE RV3661-RELATED"/>
    <property type="match status" value="1"/>
</dbReference>
<dbReference type="Gene3D" id="3.40.50.1000">
    <property type="entry name" value="HAD superfamily/HAD-like"/>
    <property type="match status" value="1"/>
</dbReference>
<dbReference type="AlphaFoldDB" id="A0A2A4EVF8"/>
<dbReference type="InterPro" id="IPR050582">
    <property type="entry name" value="HAD-like_SerB"/>
</dbReference>
<dbReference type="NCBIfam" id="TIGR01490">
    <property type="entry name" value="HAD-SF-IB-hyp1"/>
    <property type="match status" value="1"/>
</dbReference>
<dbReference type="SUPFAM" id="SSF56784">
    <property type="entry name" value="HAD-like"/>
    <property type="match status" value="1"/>
</dbReference>
<accession>A0A2A4EVF8</accession>
<dbReference type="CDD" id="cd02612">
    <property type="entry name" value="HAD_PGPPase"/>
    <property type="match status" value="1"/>
</dbReference>
<evidence type="ECO:0000256" key="1">
    <source>
        <dbReference type="ARBA" id="ARBA00022723"/>
    </source>
</evidence>
<dbReference type="Gene3D" id="1.20.1440.100">
    <property type="entry name" value="SG protein - dephosphorylation function"/>
    <property type="match status" value="1"/>
</dbReference>
<proteinExistence type="predicted"/>
<dbReference type="InterPro" id="IPR036412">
    <property type="entry name" value="HAD-like_sf"/>
</dbReference>
<organism evidence="5 6">
    <name type="scientific">Paraburkholderia acidicola</name>
    <dbReference type="NCBI Taxonomy" id="1912599"/>
    <lineage>
        <taxon>Bacteria</taxon>
        <taxon>Pseudomonadati</taxon>
        <taxon>Pseudomonadota</taxon>
        <taxon>Betaproteobacteria</taxon>
        <taxon>Burkholderiales</taxon>
        <taxon>Burkholderiaceae</taxon>
        <taxon>Paraburkholderia</taxon>
    </lineage>
</organism>
<name>A0A2A4EVF8_9BURK</name>